<evidence type="ECO:0000259" key="1">
    <source>
        <dbReference type="Pfam" id="PF12706"/>
    </source>
</evidence>
<proteinExistence type="predicted"/>
<dbReference type="SUPFAM" id="SSF56281">
    <property type="entry name" value="Metallo-hydrolase/oxidoreductase"/>
    <property type="match status" value="1"/>
</dbReference>
<dbReference type="PANTHER" id="PTHR15032">
    <property type="entry name" value="N-ACYL-PHOSPHATIDYLETHANOLAMINE-HYDROLYZING PHOSPHOLIPASE D"/>
    <property type="match status" value="1"/>
</dbReference>
<dbReference type="InterPro" id="IPR001279">
    <property type="entry name" value="Metallo-B-lactamas"/>
</dbReference>
<dbReference type="GO" id="GO:0005737">
    <property type="term" value="C:cytoplasm"/>
    <property type="evidence" value="ECO:0007669"/>
    <property type="project" value="TreeGrafter"/>
</dbReference>
<accession>A0A6J4IA15</accession>
<sequence>MRLTLVGHASLLVDQGDVTLLCDPWWVGDAFNEGWAPWPAPCATSEQLDRVTHLWISHEHPDHLSVPTLRSIPDDRRAGITALYQRHWSGEVVRFLRTLGFAAVVELDHGVPHTLGAGVDVVLHQVGHEDAALTIRGGGRTVLDLNDCKPSDAKLARMRAEIGPVDVLVDQFSIAGWPGNPEDGERHRRVAAGVLDGVARHLRVVEPRWLVPAASFVRFVSPENAYINDAGNPVATVVERFGADRTAVLHPGDTWDLDEAWTGSDDALERYRTATSLPPGGLREHGSRTTAEVLAAADAGLAALRQAHWLALLRRLEPVTFSLCDLAERIVLHPATGARLLEPAEPSTGCVVEASSQAAWYAFGHRWGLTTLAISGRMRVHGDERPFTTLKQLAAASSAGFRSRGLVRDACSPRGRSFLRRRWRDVGPELLARAR</sequence>
<name>A0A6J4IA15_9ACTN</name>
<organism evidence="2">
    <name type="scientific">uncultured Acidimicrobiales bacterium</name>
    <dbReference type="NCBI Taxonomy" id="310071"/>
    <lineage>
        <taxon>Bacteria</taxon>
        <taxon>Bacillati</taxon>
        <taxon>Actinomycetota</taxon>
        <taxon>Acidimicrobiia</taxon>
        <taxon>Acidimicrobiales</taxon>
        <taxon>environmental samples</taxon>
    </lineage>
</organism>
<gene>
    <name evidence="2" type="ORF">AVDCRST_MAG20-1905</name>
</gene>
<dbReference type="AlphaFoldDB" id="A0A6J4IA15"/>
<dbReference type="Pfam" id="PF12706">
    <property type="entry name" value="Lactamase_B_2"/>
    <property type="match status" value="1"/>
</dbReference>
<dbReference type="Gene3D" id="3.60.15.10">
    <property type="entry name" value="Ribonuclease Z/Hydroxyacylglutathione hydrolase-like"/>
    <property type="match status" value="1"/>
</dbReference>
<dbReference type="InterPro" id="IPR036866">
    <property type="entry name" value="RibonucZ/Hydroxyglut_hydro"/>
</dbReference>
<dbReference type="PANTHER" id="PTHR15032:SF4">
    <property type="entry name" value="N-ACYL-PHOSPHATIDYLETHANOLAMINE-HYDROLYZING PHOSPHOLIPASE D"/>
    <property type="match status" value="1"/>
</dbReference>
<evidence type="ECO:0000313" key="2">
    <source>
        <dbReference type="EMBL" id="CAA9244587.1"/>
    </source>
</evidence>
<protein>
    <recommendedName>
        <fullName evidence="1">Metallo-beta-lactamase domain-containing protein</fullName>
    </recommendedName>
</protein>
<feature type="domain" description="Metallo-beta-lactamase" evidence="1">
    <location>
        <begin position="20"/>
        <end position="169"/>
    </location>
</feature>
<reference evidence="2" key="1">
    <citation type="submission" date="2020-02" db="EMBL/GenBank/DDBJ databases">
        <authorList>
            <person name="Meier V. D."/>
        </authorList>
    </citation>
    <scope>NUCLEOTIDE SEQUENCE</scope>
    <source>
        <strain evidence="2">AVDCRST_MAG20</strain>
    </source>
</reference>
<dbReference type="EMBL" id="CADCSY010000086">
    <property type="protein sequence ID" value="CAA9244587.1"/>
    <property type="molecule type" value="Genomic_DNA"/>
</dbReference>